<protein>
    <recommendedName>
        <fullName evidence="2">Alpha-L-arabinofuranosidase 1 catalytic domain-containing protein</fullName>
    </recommendedName>
</protein>
<dbReference type="PANTHER" id="PTHR43576:SF3">
    <property type="entry name" value="ALPHA-L-ARABINOFURANOSIDASE C"/>
    <property type="match status" value="1"/>
</dbReference>
<dbReference type="PANTHER" id="PTHR43576">
    <property type="entry name" value="ALPHA-L-ARABINOFURANOSIDASE C-RELATED"/>
    <property type="match status" value="1"/>
</dbReference>
<gene>
    <name evidence="3" type="ORF">GCM10025791_17710</name>
</gene>
<name>A0AAV3U1K7_9ALTE</name>
<dbReference type="EMBL" id="BAABLX010000009">
    <property type="protein sequence ID" value="GAA4939885.1"/>
    <property type="molecule type" value="Genomic_DNA"/>
</dbReference>
<keyword evidence="4" id="KW-1185">Reference proteome</keyword>
<dbReference type="AlphaFoldDB" id="A0AAV3U1K7"/>
<feature type="chain" id="PRO_5043506444" description="Alpha-L-arabinofuranosidase 1 catalytic domain-containing protein" evidence="1">
    <location>
        <begin position="20"/>
        <end position="516"/>
    </location>
</feature>
<reference evidence="4" key="1">
    <citation type="journal article" date="2019" name="Int. J. Syst. Evol. Microbiol.">
        <title>The Global Catalogue of Microorganisms (GCM) 10K type strain sequencing project: providing services to taxonomists for standard genome sequencing and annotation.</title>
        <authorList>
            <consortium name="The Broad Institute Genomics Platform"/>
            <consortium name="The Broad Institute Genome Sequencing Center for Infectious Disease"/>
            <person name="Wu L."/>
            <person name="Ma J."/>
        </authorList>
    </citation>
    <scope>NUCLEOTIDE SEQUENCE [LARGE SCALE GENOMIC DNA]</scope>
    <source>
        <strain evidence="4">JCM 19134</strain>
    </source>
</reference>
<proteinExistence type="predicted"/>
<evidence type="ECO:0000256" key="1">
    <source>
        <dbReference type="SAM" id="SignalP"/>
    </source>
</evidence>
<organism evidence="3 4">
    <name type="scientific">Halioxenophilus aromaticivorans</name>
    <dbReference type="NCBI Taxonomy" id="1306992"/>
    <lineage>
        <taxon>Bacteria</taxon>
        <taxon>Pseudomonadati</taxon>
        <taxon>Pseudomonadota</taxon>
        <taxon>Gammaproteobacteria</taxon>
        <taxon>Alteromonadales</taxon>
        <taxon>Alteromonadaceae</taxon>
        <taxon>Halioxenophilus</taxon>
    </lineage>
</organism>
<dbReference type="Pfam" id="PF22848">
    <property type="entry name" value="ASD1_dom"/>
    <property type="match status" value="1"/>
</dbReference>
<accession>A0AAV3U1K7</accession>
<evidence type="ECO:0000313" key="3">
    <source>
        <dbReference type="EMBL" id="GAA4939885.1"/>
    </source>
</evidence>
<dbReference type="Proteomes" id="UP001409585">
    <property type="component" value="Unassembled WGS sequence"/>
</dbReference>
<evidence type="ECO:0000313" key="4">
    <source>
        <dbReference type="Proteomes" id="UP001409585"/>
    </source>
</evidence>
<comment type="caution">
    <text evidence="3">The sequence shown here is derived from an EMBL/GenBank/DDBJ whole genome shotgun (WGS) entry which is preliminary data.</text>
</comment>
<dbReference type="InterPro" id="IPR055235">
    <property type="entry name" value="ASD1_cat"/>
</dbReference>
<sequence>MKKLLCALAVLAASQFSQAEIKPIGGINVKPADAITIKVKPNSVLREQFPETFFGFNINFKSFQDQLWDGTQHQVYPKVLRDLSQFKPAVYRYPGGLVGNSFSWDDAIGALSSRRLQDTIFKSPPKKAYFGVDEYLRFLDEVGGEFLYVLNIVNTNPLKPLDEAPIEDVAAKNKALAEYLVKKMGSQPRYYQLGNELDRSKYEWAPEKYAARAKAVADAIRSVDKDAHFIAFMRDFTWTYKKDKSRGVSSPDSYLKSAMNDLPGIDIYSVHHYYNGKREDHRSRAISFWMRHLEQSIKSYQQLRGNDPEVWITEHARQMSSAKPTKDLTVQYTSNLGGALATADYLITLAQVPQVKSTVWHALNAGPWQMFDATVKHKDLRPRPIYYGFRTLQQMDLPMVLDTRTASTNVSGNQNGYDVRAVGFTDANMQTLGLWAVNHSSQPQTVTVQFNPLKSQAVNIDRWFISGPKGISPDDLSLELSEGMQTSSGKGSFAADGTITLELPPTSVSTIKINPS</sequence>
<keyword evidence="1" id="KW-0732">Signal</keyword>
<feature type="signal peptide" evidence="1">
    <location>
        <begin position="1"/>
        <end position="19"/>
    </location>
</feature>
<dbReference type="SUPFAM" id="SSF51445">
    <property type="entry name" value="(Trans)glycosidases"/>
    <property type="match status" value="1"/>
</dbReference>
<dbReference type="InterPro" id="IPR017853">
    <property type="entry name" value="GH"/>
</dbReference>
<dbReference type="Gene3D" id="3.20.20.80">
    <property type="entry name" value="Glycosidases"/>
    <property type="match status" value="1"/>
</dbReference>
<evidence type="ECO:0000259" key="2">
    <source>
        <dbReference type="Pfam" id="PF22848"/>
    </source>
</evidence>
<feature type="domain" description="Alpha-L-arabinofuranosidase 1 catalytic" evidence="2">
    <location>
        <begin position="83"/>
        <end position="236"/>
    </location>
</feature>
<dbReference type="GO" id="GO:0000272">
    <property type="term" value="P:polysaccharide catabolic process"/>
    <property type="evidence" value="ECO:0007669"/>
    <property type="project" value="TreeGrafter"/>
</dbReference>
<dbReference type="RefSeq" id="WP_345420298.1">
    <property type="nucleotide sequence ID" value="NZ_AP031496.1"/>
</dbReference>